<organism evidence="2 3">
    <name type="scientific">Bimuria novae-zelandiae CBS 107.79</name>
    <dbReference type="NCBI Taxonomy" id="1447943"/>
    <lineage>
        <taxon>Eukaryota</taxon>
        <taxon>Fungi</taxon>
        <taxon>Dikarya</taxon>
        <taxon>Ascomycota</taxon>
        <taxon>Pezizomycotina</taxon>
        <taxon>Dothideomycetes</taxon>
        <taxon>Pleosporomycetidae</taxon>
        <taxon>Pleosporales</taxon>
        <taxon>Massarineae</taxon>
        <taxon>Didymosphaeriaceae</taxon>
        <taxon>Bimuria</taxon>
    </lineage>
</organism>
<evidence type="ECO:0000256" key="1">
    <source>
        <dbReference type="SAM" id="MobiDB-lite"/>
    </source>
</evidence>
<gene>
    <name evidence="2" type="ORF">BU23DRAFT_600704</name>
</gene>
<sequence length="144" mass="16209">MSAPPEYPQSSASVAPVADPTSSRPQPSSPIDPDEDEFDMLTAFFAWIVRRQKTERRQAEFQHAKEVAEENHWTLGDLKTMADTQSDLYKLATGPNCMIPDGIVRSLGRFQKQFKVVYRRDKEAADTLRNIGGEGGFFRNNPGF</sequence>
<dbReference type="OrthoDB" id="3800774at2759"/>
<reference evidence="2" key="1">
    <citation type="journal article" date="2020" name="Stud. Mycol.">
        <title>101 Dothideomycetes genomes: a test case for predicting lifestyles and emergence of pathogens.</title>
        <authorList>
            <person name="Haridas S."/>
            <person name="Albert R."/>
            <person name="Binder M."/>
            <person name="Bloem J."/>
            <person name="Labutti K."/>
            <person name="Salamov A."/>
            <person name="Andreopoulos B."/>
            <person name="Baker S."/>
            <person name="Barry K."/>
            <person name="Bills G."/>
            <person name="Bluhm B."/>
            <person name="Cannon C."/>
            <person name="Castanera R."/>
            <person name="Culley D."/>
            <person name="Daum C."/>
            <person name="Ezra D."/>
            <person name="Gonzalez J."/>
            <person name="Henrissat B."/>
            <person name="Kuo A."/>
            <person name="Liang C."/>
            <person name="Lipzen A."/>
            <person name="Lutzoni F."/>
            <person name="Magnuson J."/>
            <person name="Mondo S."/>
            <person name="Nolan M."/>
            <person name="Ohm R."/>
            <person name="Pangilinan J."/>
            <person name="Park H.-J."/>
            <person name="Ramirez L."/>
            <person name="Alfaro M."/>
            <person name="Sun H."/>
            <person name="Tritt A."/>
            <person name="Yoshinaga Y."/>
            <person name="Zwiers L.-H."/>
            <person name="Turgeon B."/>
            <person name="Goodwin S."/>
            <person name="Spatafora J."/>
            <person name="Crous P."/>
            <person name="Grigoriev I."/>
        </authorList>
    </citation>
    <scope>NUCLEOTIDE SEQUENCE</scope>
    <source>
        <strain evidence="2">CBS 107.79</strain>
    </source>
</reference>
<proteinExistence type="predicted"/>
<protein>
    <submittedName>
        <fullName evidence="2">Uncharacterized protein</fullName>
    </submittedName>
</protein>
<dbReference type="EMBL" id="ML976698">
    <property type="protein sequence ID" value="KAF1970808.1"/>
    <property type="molecule type" value="Genomic_DNA"/>
</dbReference>
<dbReference type="Proteomes" id="UP000800036">
    <property type="component" value="Unassembled WGS sequence"/>
</dbReference>
<dbReference type="AlphaFoldDB" id="A0A6A5V1P1"/>
<name>A0A6A5V1P1_9PLEO</name>
<evidence type="ECO:0000313" key="3">
    <source>
        <dbReference type="Proteomes" id="UP000800036"/>
    </source>
</evidence>
<accession>A0A6A5V1P1</accession>
<keyword evidence="3" id="KW-1185">Reference proteome</keyword>
<evidence type="ECO:0000313" key="2">
    <source>
        <dbReference type="EMBL" id="KAF1970808.1"/>
    </source>
</evidence>
<feature type="region of interest" description="Disordered" evidence="1">
    <location>
        <begin position="1"/>
        <end position="35"/>
    </location>
</feature>